<evidence type="ECO:0000313" key="2">
    <source>
        <dbReference type="Proteomes" id="UP000250416"/>
    </source>
</evidence>
<proteinExistence type="predicted"/>
<protein>
    <submittedName>
        <fullName evidence="1">Transposase</fullName>
    </submittedName>
</protein>
<sequence length="222" mass="24945">MLSDGFDVGSRRQRRRHVPRQQLVDAVDRMVSDALENIGEICLGIEAVQARRADQAIHRGSTFATGVGAGEQVIPSAEGDAAQHSLGDQVVDFRAPVAAVVNERRPAIQRILNRLGCVGFCRERRERCFTRSMTSRPYLTTTWHRSKFGTWICCRFTVRCGTLWTLTVVDNYTWECLSHRGRTNSEGQHVVQAPTCITGMRGHRAMIKVDKCSELISKAMDR</sequence>
<dbReference type="EMBL" id="UARD01000030">
    <property type="protein sequence ID" value="SQA51802.1"/>
    <property type="molecule type" value="Genomic_DNA"/>
</dbReference>
<dbReference type="Proteomes" id="UP000250416">
    <property type="component" value="Unassembled WGS sequence"/>
</dbReference>
<accession>A0AAE8NI27</accession>
<gene>
    <name evidence="1" type="ORF">NCTC10661_04966</name>
</gene>
<reference evidence="1 2" key="1">
    <citation type="submission" date="2018-06" db="EMBL/GenBank/DDBJ databases">
        <authorList>
            <consortium name="Pathogen Informatics"/>
            <person name="Doyle S."/>
        </authorList>
    </citation>
    <scope>NUCLEOTIDE SEQUENCE [LARGE SCALE GENOMIC DNA]</scope>
    <source>
        <strain evidence="1 2">NCTC10661</strain>
    </source>
</reference>
<comment type="caution">
    <text evidence="1">The sequence shown here is derived from an EMBL/GenBank/DDBJ whole genome shotgun (WGS) entry which is preliminary data.</text>
</comment>
<evidence type="ECO:0000313" key="1">
    <source>
        <dbReference type="EMBL" id="SQA51802.1"/>
    </source>
</evidence>
<dbReference type="AlphaFoldDB" id="A0AAE8NI27"/>
<name>A0AAE8NI27_BURCE</name>
<organism evidence="1 2">
    <name type="scientific">Burkholderia cepacia</name>
    <name type="common">Pseudomonas cepacia</name>
    <dbReference type="NCBI Taxonomy" id="292"/>
    <lineage>
        <taxon>Bacteria</taxon>
        <taxon>Pseudomonadati</taxon>
        <taxon>Pseudomonadota</taxon>
        <taxon>Betaproteobacteria</taxon>
        <taxon>Burkholderiales</taxon>
        <taxon>Burkholderiaceae</taxon>
        <taxon>Burkholderia</taxon>
        <taxon>Burkholderia cepacia complex</taxon>
    </lineage>
</organism>